<reference evidence="2" key="1">
    <citation type="submission" date="2013-09" db="EMBL/GenBank/DDBJ databases">
        <title>Characterization of a novel betacoronavirus subgroup related to subgroup B from Hipposideros pratti bats in China.</title>
        <authorList>
            <person name="Wu Z."/>
            <person name="Yang L."/>
            <person name="Yang F."/>
            <person name="Ren X."/>
            <person name="Jin Q."/>
        </authorList>
    </citation>
    <scope>NUCLEOTIDE SEQUENCE [LARGE SCALE GENOMIC DNA]</scope>
</reference>
<organism evidence="1 2">
    <name type="scientific">Bat Hp-betacoronavirus/Zhejiang2013</name>
    <dbReference type="NCBI Taxonomy" id="1541205"/>
    <lineage>
        <taxon>Viruses</taxon>
        <taxon>Riboviria</taxon>
        <taxon>Orthornavirae</taxon>
        <taxon>Pisuviricota</taxon>
        <taxon>Pisoniviricetes</taxon>
        <taxon>Nidovirales</taxon>
        <taxon>Cornidovirineae</taxon>
        <taxon>Coronaviridae</taxon>
        <taxon>Orthocoronavirinae</taxon>
        <taxon>Betacoronavirus</taxon>
        <taxon>Hibecovirus</taxon>
        <taxon>Betacoronavirus hipposideri</taxon>
        <taxon>Bat Hp-betacoronavirus Zhejiang2013</taxon>
    </lineage>
</organism>
<accession>A0A088DJZ0</accession>
<name>A0A088DJZ0_9BETC</name>
<evidence type="ECO:0000313" key="2">
    <source>
        <dbReference type="Proteomes" id="UP000127207"/>
    </source>
</evidence>
<dbReference type="EMBL" id="KF636752">
    <property type="protein sequence ID" value="AIL94221.1"/>
    <property type="molecule type" value="Genomic_RNA"/>
</dbReference>
<dbReference type="RefSeq" id="YP_009072445.1">
    <property type="nucleotide sequence ID" value="NC_025217.1"/>
</dbReference>
<dbReference type="KEGG" id="vg:20522560"/>
<sequence>MRYLFLIVAICTGLTAKPVTFTHNHGRHRVVVVDWTDSTTLILNHVDEPITSSTANRHCCNYKVGFCTHIVVEAYSTISVRRIPLDPKNFCAWHYAPCTHNPHIVCV</sequence>
<evidence type="ECO:0000313" key="1">
    <source>
        <dbReference type="EMBL" id="AIL94221.1"/>
    </source>
</evidence>
<keyword evidence="2" id="KW-1185">Reference proteome</keyword>
<proteinExistence type="predicted"/>
<dbReference type="Proteomes" id="UP000127207">
    <property type="component" value="Segment"/>
</dbReference>
<protein>
    <submittedName>
        <fullName evidence="1">Uncharacterized protein</fullName>
    </submittedName>
</protein>
<dbReference type="GeneID" id="20522560"/>